<organism evidence="2 3">
    <name type="scientific">Aeromicrobium halocynthiae</name>
    <dbReference type="NCBI Taxonomy" id="560557"/>
    <lineage>
        <taxon>Bacteria</taxon>
        <taxon>Bacillati</taxon>
        <taxon>Actinomycetota</taxon>
        <taxon>Actinomycetes</taxon>
        <taxon>Propionibacteriales</taxon>
        <taxon>Nocardioidaceae</taxon>
        <taxon>Aeromicrobium</taxon>
    </lineage>
</organism>
<dbReference type="EMBL" id="BAAAPY010000006">
    <property type="protein sequence ID" value="GAA2079959.1"/>
    <property type="molecule type" value="Genomic_DNA"/>
</dbReference>
<name>A0ABN2W110_9ACTN</name>
<feature type="domain" description="PD-(D/E)XK nuclease-like" evidence="1">
    <location>
        <begin position="14"/>
        <end position="296"/>
    </location>
</feature>
<evidence type="ECO:0000313" key="2">
    <source>
        <dbReference type="EMBL" id="GAA2079959.1"/>
    </source>
</evidence>
<keyword evidence="3" id="KW-1185">Reference proteome</keyword>
<dbReference type="Proteomes" id="UP001501480">
    <property type="component" value="Unassembled WGS sequence"/>
</dbReference>
<reference evidence="2 3" key="1">
    <citation type="journal article" date="2019" name="Int. J. Syst. Evol. Microbiol.">
        <title>The Global Catalogue of Microorganisms (GCM) 10K type strain sequencing project: providing services to taxonomists for standard genome sequencing and annotation.</title>
        <authorList>
            <consortium name="The Broad Institute Genomics Platform"/>
            <consortium name="The Broad Institute Genome Sequencing Center for Infectious Disease"/>
            <person name="Wu L."/>
            <person name="Ma J."/>
        </authorList>
    </citation>
    <scope>NUCLEOTIDE SEQUENCE [LARGE SCALE GENOMIC DNA]</scope>
    <source>
        <strain evidence="2 3">JCM 15749</strain>
    </source>
</reference>
<accession>A0ABN2W110</accession>
<gene>
    <name evidence="2" type="ORF">GCM10009821_20300</name>
</gene>
<comment type="caution">
    <text evidence="2">The sequence shown here is derived from an EMBL/GenBank/DDBJ whole genome shotgun (WGS) entry which is preliminary data.</text>
</comment>
<protein>
    <recommendedName>
        <fullName evidence="1">PD-(D/E)XK nuclease-like domain-containing protein</fullName>
    </recommendedName>
</protein>
<dbReference type="RefSeq" id="WP_344327685.1">
    <property type="nucleotide sequence ID" value="NZ_BAAAPY010000006.1"/>
</dbReference>
<evidence type="ECO:0000313" key="3">
    <source>
        <dbReference type="Proteomes" id="UP001501480"/>
    </source>
</evidence>
<evidence type="ECO:0000259" key="1">
    <source>
        <dbReference type="Pfam" id="PF20796"/>
    </source>
</evidence>
<sequence>MPTWDTEGLLPKNEDARTARYRRLQSWYREVVMEASAGDYREYKPLGSYLDPSEVERDRSLNFIHPEAHAHAEQRAVEVQAEGGTLSVPRLFHNMLSSMPMCFNLFGAMRAEPEFLEVFRSLFDSEATAIREIVCEWAPPEPALRLGDHSAFDAVVHYEADGERRFVGIETKYTEPFSRKDYDRPRYREVTSDSGWFVSAESADRLKASATNQLWRTTLLAAAADGSAEYGRGSVAVVALSDDRSAGTTVDAVRAEFSPARADRLRFVTIESILDAADGIESLAGWSRTFRRRYVDHQRPDEWASQQNPPAGD</sequence>
<proteinExistence type="predicted"/>
<dbReference type="Pfam" id="PF20796">
    <property type="entry name" value="PDDEXK_13"/>
    <property type="match status" value="1"/>
</dbReference>
<dbReference type="InterPro" id="IPR048822">
    <property type="entry name" value="PDDEXK_13"/>
</dbReference>